<dbReference type="RefSeq" id="WP_354643690.1">
    <property type="nucleotide sequence ID" value="NZ_CP159872.1"/>
</dbReference>
<protein>
    <recommendedName>
        <fullName evidence="3">DUF4267 domain-containing protein</fullName>
    </recommendedName>
</protein>
<organism evidence="2">
    <name type="scientific">Kitasatospora camelliae</name>
    <dbReference type="NCBI Taxonomy" id="3156397"/>
    <lineage>
        <taxon>Bacteria</taxon>
        <taxon>Bacillati</taxon>
        <taxon>Actinomycetota</taxon>
        <taxon>Actinomycetes</taxon>
        <taxon>Kitasatosporales</taxon>
        <taxon>Streptomycetaceae</taxon>
        <taxon>Kitasatospora</taxon>
    </lineage>
</organism>
<evidence type="ECO:0000313" key="2">
    <source>
        <dbReference type="EMBL" id="XCM82757.1"/>
    </source>
</evidence>
<dbReference type="KEGG" id="kcm:ABWK59_29505"/>
<dbReference type="AlphaFoldDB" id="A0AAU8K237"/>
<reference evidence="2" key="1">
    <citation type="submission" date="2024-06" db="EMBL/GenBank/DDBJ databases">
        <title>The genome sequences of Kitasatospora sp. strain HUAS MG31.</title>
        <authorList>
            <person name="Mo P."/>
        </authorList>
    </citation>
    <scope>NUCLEOTIDE SEQUENCE</scope>
    <source>
        <strain evidence="2">HUAS MG31</strain>
    </source>
</reference>
<name>A0AAU8K237_9ACTN</name>
<dbReference type="EMBL" id="CP159872">
    <property type="protein sequence ID" value="XCM82757.1"/>
    <property type="molecule type" value="Genomic_DNA"/>
</dbReference>
<accession>A0AAU8K237</accession>
<feature type="transmembrane region" description="Helical" evidence="1">
    <location>
        <begin position="100"/>
        <end position="119"/>
    </location>
</feature>
<keyword evidence="1" id="KW-0812">Transmembrane</keyword>
<gene>
    <name evidence="2" type="ORF">ABWK59_29505</name>
</gene>
<evidence type="ECO:0008006" key="3">
    <source>
        <dbReference type="Google" id="ProtNLM"/>
    </source>
</evidence>
<proteinExistence type="predicted"/>
<evidence type="ECO:0000256" key="1">
    <source>
        <dbReference type="SAM" id="Phobius"/>
    </source>
</evidence>
<sequence>MNQNLLRLVGAATAAYGVAVTLRPGWLARPSGLTGPDGASLPGVDTCIRPLVLRDAACGLAMLLAPDRSSLRTAALVRVASDLGDAALLATALPARRHRVMAVVVSVGWGALSVAGLVWPEGTAKP</sequence>
<keyword evidence="1" id="KW-0472">Membrane</keyword>
<keyword evidence="1" id="KW-1133">Transmembrane helix</keyword>